<sequence length="65" mass="7130">MAQAEPSRRPSCYGGRETRDFGWLLIGYGVATLRYVVGLFLIPIGALFVALGSVLSLLDALLCWR</sequence>
<evidence type="ECO:0000313" key="3">
    <source>
        <dbReference type="Proteomes" id="UP001589865"/>
    </source>
</evidence>
<comment type="caution">
    <text evidence="2">The sequence shown here is derived from an EMBL/GenBank/DDBJ whole genome shotgun (WGS) entry which is preliminary data.</text>
</comment>
<feature type="transmembrane region" description="Helical" evidence="1">
    <location>
        <begin position="21"/>
        <end position="41"/>
    </location>
</feature>
<feature type="transmembrane region" description="Helical" evidence="1">
    <location>
        <begin position="47"/>
        <end position="64"/>
    </location>
</feature>
<name>A0ABV6JVY2_9PROT</name>
<gene>
    <name evidence="2" type="ORF">ACFFGY_16220</name>
</gene>
<accession>A0ABV6JVY2</accession>
<organism evidence="2 3">
    <name type="scientific">Roseomonas elaeocarpi</name>
    <dbReference type="NCBI Taxonomy" id="907779"/>
    <lineage>
        <taxon>Bacteria</taxon>
        <taxon>Pseudomonadati</taxon>
        <taxon>Pseudomonadota</taxon>
        <taxon>Alphaproteobacteria</taxon>
        <taxon>Acetobacterales</taxon>
        <taxon>Roseomonadaceae</taxon>
        <taxon>Roseomonas</taxon>
    </lineage>
</organism>
<reference evidence="2 3" key="1">
    <citation type="submission" date="2024-09" db="EMBL/GenBank/DDBJ databases">
        <authorList>
            <person name="Sun Q."/>
            <person name="Mori K."/>
        </authorList>
    </citation>
    <scope>NUCLEOTIDE SEQUENCE [LARGE SCALE GENOMIC DNA]</scope>
    <source>
        <strain evidence="2 3">TBRC 5777</strain>
    </source>
</reference>
<protein>
    <submittedName>
        <fullName evidence="2">Uncharacterized protein</fullName>
    </submittedName>
</protein>
<dbReference type="Proteomes" id="UP001589865">
    <property type="component" value="Unassembled WGS sequence"/>
</dbReference>
<proteinExistence type="predicted"/>
<keyword evidence="3" id="KW-1185">Reference proteome</keyword>
<keyword evidence="1" id="KW-0472">Membrane</keyword>
<keyword evidence="1" id="KW-0812">Transmembrane</keyword>
<dbReference type="RefSeq" id="WP_377045543.1">
    <property type="nucleotide sequence ID" value="NZ_JBHLUN010000010.1"/>
</dbReference>
<dbReference type="EMBL" id="JBHLUN010000010">
    <property type="protein sequence ID" value="MFC0409799.1"/>
    <property type="molecule type" value="Genomic_DNA"/>
</dbReference>
<evidence type="ECO:0000256" key="1">
    <source>
        <dbReference type="SAM" id="Phobius"/>
    </source>
</evidence>
<keyword evidence="1" id="KW-1133">Transmembrane helix</keyword>
<evidence type="ECO:0000313" key="2">
    <source>
        <dbReference type="EMBL" id="MFC0409799.1"/>
    </source>
</evidence>